<feature type="compositionally biased region" description="Basic and acidic residues" evidence="1">
    <location>
        <begin position="1470"/>
        <end position="1487"/>
    </location>
</feature>
<reference evidence="2 3" key="1">
    <citation type="submission" date="2019-01" db="EMBL/GenBank/DDBJ databases">
        <title>A draft genome assembly of the solar-powered sea slug Elysia chlorotica.</title>
        <authorList>
            <person name="Cai H."/>
            <person name="Li Q."/>
            <person name="Fang X."/>
            <person name="Li J."/>
            <person name="Curtis N.E."/>
            <person name="Altenburger A."/>
            <person name="Shibata T."/>
            <person name="Feng M."/>
            <person name="Maeda T."/>
            <person name="Schwartz J.A."/>
            <person name="Shigenobu S."/>
            <person name="Lundholm N."/>
            <person name="Nishiyama T."/>
            <person name="Yang H."/>
            <person name="Hasebe M."/>
            <person name="Li S."/>
            <person name="Pierce S.K."/>
            <person name="Wang J."/>
        </authorList>
    </citation>
    <scope>NUCLEOTIDE SEQUENCE [LARGE SCALE GENOMIC DNA]</scope>
    <source>
        <strain evidence="2">EC2010</strain>
        <tissue evidence="2">Whole organism of an adult</tissue>
    </source>
</reference>
<proteinExistence type="predicted"/>
<feature type="compositionally biased region" description="Polar residues" evidence="1">
    <location>
        <begin position="129"/>
        <end position="192"/>
    </location>
</feature>
<feature type="compositionally biased region" description="Polar residues" evidence="1">
    <location>
        <begin position="1645"/>
        <end position="1655"/>
    </location>
</feature>
<feature type="compositionally biased region" description="Polar residues" evidence="1">
    <location>
        <begin position="488"/>
        <end position="585"/>
    </location>
</feature>
<feature type="non-terminal residue" evidence="2">
    <location>
        <position position="1757"/>
    </location>
</feature>
<feature type="compositionally biased region" description="Basic and acidic residues" evidence="1">
    <location>
        <begin position="1435"/>
        <end position="1452"/>
    </location>
</feature>
<feature type="compositionally biased region" description="Low complexity" evidence="1">
    <location>
        <begin position="223"/>
        <end position="238"/>
    </location>
</feature>
<feature type="compositionally biased region" description="Basic and acidic residues" evidence="1">
    <location>
        <begin position="1392"/>
        <end position="1427"/>
    </location>
</feature>
<organism evidence="2 3">
    <name type="scientific">Elysia chlorotica</name>
    <name type="common">Eastern emerald elysia</name>
    <name type="synonym">Sea slug</name>
    <dbReference type="NCBI Taxonomy" id="188477"/>
    <lineage>
        <taxon>Eukaryota</taxon>
        <taxon>Metazoa</taxon>
        <taxon>Spiralia</taxon>
        <taxon>Lophotrochozoa</taxon>
        <taxon>Mollusca</taxon>
        <taxon>Gastropoda</taxon>
        <taxon>Heterobranchia</taxon>
        <taxon>Euthyneura</taxon>
        <taxon>Panpulmonata</taxon>
        <taxon>Sacoglossa</taxon>
        <taxon>Placobranchoidea</taxon>
        <taxon>Plakobranchidae</taxon>
        <taxon>Elysia</taxon>
    </lineage>
</organism>
<evidence type="ECO:0000313" key="3">
    <source>
        <dbReference type="Proteomes" id="UP000271974"/>
    </source>
</evidence>
<feature type="compositionally biased region" description="Polar residues" evidence="1">
    <location>
        <begin position="1748"/>
        <end position="1757"/>
    </location>
</feature>
<feature type="compositionally biased region" description="Basic and acidic residues" evidence="1">
    <location>
        <begin position="1280"/>
        <end position="1302"/>
    </location>
</feature>
<feature type="compositionally biased region" description="Polar residues" evidence="1">
    <location>
        <begin position="90"/>
        <end position="106"/>
    </location>
</feature>
<feature type="compositionally biased region" description="Polar residues" evidence="1">
    <location>
        <begin position="252"/>
        <end position="289"/>
    </location>
</feature>
<dbReference type="Proteomes" id="UP000271974">
    <property type="component" value="Unassembled WGS sequence"/>
</dbReference>
<comment type="caution">
    <text evidence="2">The sequence shown here is derived from an EMBL/GenBank/DDBJ whole genome shotgun (WGS) entry which is preliminary data.</text>
</comment>
<dbReference type="EMBL" id="RQTK01000802">
    <property type="protein sequence ID" value="RUS74752.1"/>
    <property type="molecule type" value="Genomic_DNA"/>
</dbReference>
<feature type="compositionally biased region" description="Polar residues" evidence="1">
    <location>
        <begin position="607"/>
        <end position="635"/>
    </location>
</feature>
<feature type="region of interest" description="Disordered" evidence="1">
    <location>
        <begin position="688"/>
        <end position="720"/>
    </location>
</feature>
<dbReference type="OrthoDB" id="6163042at2759"/>
<feature type="compositionally biased region" description="Acidic residues" evidence="1">
    <location>
        <begin position="20"/>
        <end position="33"/>
    </location>
</feature>
<feature type="compositionally biased region" description="Low complexity" evidence="1">
    <location>
        <begin position="586"/>
        <end position="606"/>
    </location>
</feature>
<evidence type="ECO:0000256" key="1">
    <source>
        <dbReference type="SAM" id="MobiDB-lite"/>
    </source>
</evidence>
<feature type="compositionally biased region" description="Basic and acidic residues" evidence="1">
    <location>
        <begin position="1580"/>
        <end position="1590"/>
    </location>
</feature>
<feature type="compositionally biased region" description="Low complexity" evidence="1">
    <location>
        <begin position="429"/>
        <end position="460"/>
    </location>
</feature>
<feature type="compositionally biased region" description="Polar residues" evidence="1">
    <location>
        <begin position="1177"/>
        <end position="1187"/>
    </location>
</feature>
<feature type="compositionally biased region" description="Pro residues" evidence="1">
    <location>
        <begin position="1722"/>
        <end position="1737"/>
    </location>
</feature>
<feature type="region of interest" description="Disordered" evidence="1">
    <location>
        <begin position="426"/>
        <end position="655"/>
    </location>
</feature>
<feature type="compositionally biased region" description="Low complexity" evidence="1">
    <location>
        <begin position="1656"/>
        <end position="1669"/>
    </location>
</feature>
<sequence>MEEIDEVGEVDFGFDLASWMDDDGEEEEEDPISDDLGNKPDASNSKPSPEVPKIKKPRAPMTPTMRKVLSVAGGVQMPAQPIGKAAASRVKTSTPKPSKVSNTSPSPAAKKAGAQANVMVVKSEMAKPNVSQSTEQNKPVTPQKAQTQGQTKPSTLRGAKQTQALQKGKTLKQTHSAPASQESPKPPNSSNAAKEVVKTQPPTRAMTRGSNATGGNPAVVPQSKSNAVSKVSSASSKAPNQEAKASAPPTTPSVCKQIPTTSAPSKTTAQPRTSKTVTKTVHSPQNKIAQVTKAPPVAKSVALKEQGVDSKPLSPANQAASKAMNSTSSSAAKSPVPTTVGARSMATSAKQVPIAKVQSVASSPKQTKPGIKSNVPSQVDVLVTTDSTKVTQASSGKSVVKPAAPAIKTTSTPAMADECSKVAAVAIQSTSSSTPAAKAPSVSTTEGKTTTSTVSVSNSSLIHTPPSRAAGIAPLSTSAVGNAGPPVLQTSSSGLKENSANSMLSTAPASKSITQTTPASKSITQTTPASKSITQTTPASKSITQTTPASKSITQTTPASKSITQTTPASKSITQTTPASKSITQTAKTTLSATSSLKSASPKSTTDLTASISPRPSTGKSNPSIDKPKSSQGTPLKSIGTKKEEDRASSPSIAEVMALDARKDDLDDMDLGFTLSMEDTDLDFTDRTKTDSKKVISPKKRPASHDNSAAPPVKVKPGAILPKGASPLKMKDIAGDSKHVASPTPPNIKTGVSTTNNKQGDKVKPDVVPKISAPPTTTNPKVLTKPAGKRIVRRFHRASQTLTQQRSSKLLQCLIRIPALDAPQKPKSTMSVAADLGSEDERPFYVSTLPPTVKQEVLDSLLLFKINEADTRLIKPEVPFTHGISIGHVTQADIDKSLFRENIVSKASFYNFQFNGQDGVIDLYFQNEEAFQTVMIQIRKTKIGPRHLPVTFFKTLTKEEQDPDCPRPYARATVLFDQNFASSAFIGYLKAQAWNKPKVEETFSVHNMPAGIPVDFLRQLIPDAITIDVEDESLKFTQDGRRVFLGINRKSGDHVLKLFSQVYVNQHCLTLTRGRTSAADTPDLAEILKKQNAAKEENAPLKSLKTHPRDINSGSNQESNGEKPEACAGEEILMVVDDVPDAERILVGRASAWKGPSTIAHLRQAQSNFKAAFTAKTDSNNGSQLENARQDLSDISDGSDIGEDPANQGRDLSAPVLGKPRSGASVRSEDRYSRSTKGNSKDGGSKSRPTKRVDVFGRNMEMRDRFKADKQEEGTASAGRIERRRPSENDLRHFITSHRDPAESGNLYGPGWGTGRTSDGPSRGVHNPWGDRGNKPGNRSETRSPPVDSERMHGLGKYARYSPETEWMLLKRDAEKGQASGRVSRSPSPCVDSRDRFKRLVEEKLRGLEDFVRGSSRQDRDQDERSSHSSRRHLSREQDRGSDRDYARDKASLKRKLRDTSPQNRKLARNRSDSPEPRTRGITRKELMTGPECEATGHSKLSPPPFVSGRRVTIVRQRSVSPLRKKRPGRGRSSLSPIRIDDDDDVVDDNIVREREKRRRRLPEFRAKLLQSGTSTMSHGKIESFGETIRKGAFSTTEHKGEAPPQGPSSIQMPVPTSDGYGSDPEDSTSRQREILHEFVKQLLESANISSTEMETSSAAKTSHTSSSSNQPYDPIQHQHHQQDYHPNRASLYSSRDFPETQPVGGARAAQSTGQAEVSKPPNIPPPIPPPVLPPIFTPETKSEKFSQLESLANQLA</sequence>
<feature type="region of interest" description="Disordered" evidence="1">
    <location>
        <begin position="1571"/>
        <end position="1757"/>
    </location>
</feature>
<evidence type="ECO:0000313" key="2">
    <source>
        <dbReference type="EMBL" id="RUS74752.1"/>
    </source>
</evidence>
<protein>
    <submittedName>
        <fullName evidence="2">Uncharacterized protein</fullName>
    </submittedName>
</protein>
<feature type="region of interest" description="Disordered" evidence="1">
    <location>
        <begin position="1091"/>
        <end position="1124"/>
    </location>
</feature>
<feature type="compositionally biased region" description="Polar residues" evidence="1">
    <location>
        <begin position="315"/>
        <end position="332"/>
    </location>
</feature>
<feature type="compositionally biased region" description="Basic and acidic residues" evidence="1">
    <location>
        <begin position="1227"/>
        <end position="1273"/>
    </location>
</feature>
<accession>A0A433SZQ0</accession>
<feature type="region of interest" description="Disordered" evidence="1">
    <location>
        <begin position="737"/>
        <end position="783"/>
    </location>
</feature>
<feature type="compositionally biased region" description="Basic and acidic residues" evidence="1">
    <location>
        <begin position="1628"/>
        <end position="1640"/>
    </location>
</feature>
<feature type="compositionally biased region" description="Basic and acidic residues" evidence="1">
    <location>
        <begin position="1332"/>
        <end position="1353"/>
    </location>
</feature>
<feature type="region of interest" description="Disordered" evidence="1">
    <location>
        <begin position="1"/>
        <end position="374"/>
    </location>
</feature>
<name>A0A433SZQ0_ELYCH</name>
<keyword evidence="3" id="KW-1185">Reference proteome</keyword>
<dbReference type="STRING" id="188477.A0A433SZQ0"/>
<gene>
    <name evidence="2" type="ORF">EGW08_017481</name>
</gene>
<feature type="region of interest" description="Disordered" evidence="1">
    <location>
        <begin position="1177"/>
        <end position="1543"/>
    </location>
</feature>